<keyword evidence="3" id="KW-1185">Reference proteome</keyword>
<proteinExistence type="predicted"/>
<protein>
    <submittedName>
        <fullName evidence="4">DUF630 domain-containing protein</fullName>
    </submittedName>
</protein>
<dbReference type="AlphaFoldDB" id="A0A0N4Y7D8"/>
<gene>
    <name evidence="2" type="ORF">NBR_LOCUS12068</name>
</gene>
<evidence type="ECO:0000313" key="2">
    <source>
        <dbReference type="EMBL" id="VDL75657.1"/>
    </source>
</evidence>
<dbReference type="EMBL" id="UYSL01020668">
    <property type="protein sequence ID" value="VDL75657.1"/>
    <property type="molecule type" value="Genomic_DNA"/>
</dbReference>
<evidence type="ECO:0000313" key="3">
    <source>
        <dbReference type="Proteomes" id="UP000271162"/>
    </source>
</evidence>
<sequence length="69" mass="7641">MEADLPLTGGGHTSHLSLDVDDCRRQGPSATEGDVVRHLNRRHLGRFFTDSQDSSTYKEASVLCSLLKR</sequence>
<feature type="region of interest" description="Disordered" evidence="1">
    <location>
        <begin position="1"/>
        <end position="32"/>
    </location>
</feature>
<reference evidence="2 3" key="2">
    <citation type="submission" date="2018-11" db="EMBL/GenBank/DDBJ databases">
        <authorList>
            <consortium name="Pathogen Informatics"/>
        </authorList>
    </citation>
    <scope>NUCLEOTIDE SEQUENCE [LARGE SCALE GENOMIC DNA]</scope>
</reference>
<name>A0A0N4Y7D8_NIPBR</name>
<dbReference type="Proteomes" id="UP000271162">
    <property type="component" value="Unassembled WGS sequence"/>
</dbReference>
<dbReference type="WBParaSite" id="NBR_0001206701-mRNA-1">
    <property type="protein sequence ID" value="NBR_0001206701-mRNA-1"/>
    <property type="gene ID" value="NBR_0001206701"/>
</dbReference>
<organism evidence="4">
    <name type="scientific">Nippostrongylus brasiliensis</name>
    <name type="common">Rat hookworm</name>
    <dbReference type="NCBI Taxonomy" id="27835"/>
    <lineage>
        <taxon>Eukaryota</taxon>
        <taxon>Metazoa</taxon>
        <taxon>Ecdysozoa</taxon>
        <taxon>Nematoda</taxon>
        <taxon>Chromadorea</taxon>
        <taxon>Rhabditida</taxon>
        <taxon>Rhabditina</taxon>
        <taxon>Rhabditomorpha</taxon>
        <taxon>Strongyloidea</taxon>
        <taxon>Heligmosomidae</taxon>
        <taxon>Nippostrongylus</taxon>
    </lineage>
</organism>
<reference evidence="4" key="1">
    <citation type="submission" date="2017-02" db="UniProtKB">
        <authorList>
            <consortium name="WormBaseParasite"/>
        </authorList>
    </citation>
    <scope>IDENTIFICATION</scope>
</reference>
<evidence type="ECO:0000256" key="1">
    <source>
        <dbReference type="SAM" id="MobiDB-lite"/>
    </source>
</evidence>
<evidence type="ECO:0000313" key="4">
    <source>
        <dbReference type="WBParaSite" id="NBR_0001206701-mRNA-1"/>
    </source>
</evidence>
<accession>A0A0N4Y7D8</accession>